<protein>
    <submittedName>
        <fullName evidence="1">Uncharacterized protein</fullName>
    </submittedName>
</protein>
<reference evidence="1" key="2">
    <citation type="journal article" date="2021" name="PeerJ">
        <title>Extensive microbial diversity within the chicken gut microbiome revealed by metagenomics and culture.</title>
        <authorList>
            <person name="Gilroy R."/>
            <person name="Ravi A."/>
            <person name="Getino M."/>
            <person name="Pursley I."/>
            <person name="Horton D.L."/>
            <person name="Alikhan N.F."/>
            <person name="Baker D."/>
            <person name="Gharbi K."/>
            <person name="Hall N."/>
            <person name="Watson M."/>
            <person name="Adriaenssens E.M."/>
            <person name="Foster-Nyarko E."/>
            <person name="Jarju S."/>
            <person name="Secka A."/>
            <person name="Antonio M."/>
            <person name="Oren A."/>
            <person name="Chaudhuri R.R."/>
            <person name="La Ragione R."/>
            <person name="Hildebrand F."/>
            <person name="Pallen M.J."/>
        </authorList>
    </citation>
    <scope>NUCLEOTIDE SEQUENCE</scope>
    <source>
        <strain evidence="1">ChiSjej1B19-7085</strain>
    </source>
</reference>
<dbReference type="AlphaFoldDB" id="A0A9D1DNI6"/>
<reference evidence="1" key="1">
    <citation type="submission" date="2020-10" db="EMBL/GenBank/DDBJ databases">
        <authorList>
            <person name="Gilroy R."/>
        </authorList>
    </citation>
    <scope>NUCLEOTIDE SEQUENCE</scope>
    <source>
        <strain evidence="1">ChiSjej1B19-7085</strain>
    </source>
</reference>
<dbReference type="Proteomes" id="UP000886785">
    <property type="component" value="Unassembled WGS sequence"/>
</dbReference>
<organism evidence="1 2">
    <name type="scientific">Candidatus Gallacutalibacter pullicola</name>
    <dbReference type="NCBI Taxonomy" id="2840830"/>
    <lineage>
        <taxon>Bacteria</taxon>
        <taxon>Bacillati</taxon>
        <taxon>Bacillota</taxon>
        <taxon>Clostridia</taxon>
        <taxon>Eubacteriales</taxon>
        <taxon>Candidatus Gallacutalibacter</taxon>
    </lineage>
</organism>
<sequence>MTKMTKRVLRGYNRLAFGEIQDAVRLLFSDGIDDAELDKMDLFNVAEIRRPKGGGMEIKFFDRLKALQCMEMLNAEEKEGVSGFYHALQESTRAFERDSV</sequence>
<comment type="caution">
    <text evidence="1">The sequence shown here is derived from an EMBL/GenBank/DDBJ whole genome shotgun (WGS) entry which is preliminary data.</text>
</comment>
<accession>A0A9D1DNI6</accession>
<proteinExistence type="predicted"/>
<dbReference type="EMBL" id="DVHF01000004">
    <property type="protein sequence ID" value="HIR56085.1"/>
    <property type="molecule type" value="Genomic_DNA"/>
</dbReference>
<evidence type="ECO:0000313" key="1">
    <source>
        <dbReference type="EMBL" id="HIR56085.1"/>
    </source>
</evidence>
<gene>
    <name evidence="1" type="ORF">IAA54_00285</name>
</gene>
<name>A0A9D1DNI6_9FIRM</name>
<evidence type="ECO:0000313" key="2">
    <source>
        <dbReference type="Proteomes" id="UP000886785"/>
    </source>
</evidence>